<dbReference type="AlphaFoldDB" id="F0WXL2"/>
<name>F0WXL2_9STRA</name>
<gene>
    <name evidence="2" type="primary">AlNc14C358G10963</name>
    <name evidence="2" type="ORF">ALNC14_123500</name>
</gene>
<reference evidence="2" key="1">
    <citation type="journal article" date="2011" name="PLoS Biol.">
        <title>Gene gain and loss during evolution of obligate parasitism in the white rust pathogen of Arabidopsis thaliana.</title>
        <authorList>
            <person name="Kemen E."/>
            <person name="Gardiner A."/>
            <person name="Schultz-Larsen T."/>
            <person name="Kemen A.C."/>
            <person name="Balmuth A.L."/>
            <person name="Robert-Seilaniantz A."/>
            <person name="Bailey K."/>
            <person name="Holub E."/>
            <person name="Studholme D.J."/>
            <person name="Maclean D."/>
            <person name="Jones J.D."/>
        </authorList>
    </citation>
    <scope>NUCLEOTIDE SEQUENCE</scope>
</reference>
<feature type="region of interest" description="Disordered" evidence="1">
    <location>
        <begin position="86"/>
        <end position="129"/>
    </location>
</feature>
<accession>F0WXL2</accession>
<protein>
    <submittedName>
        <fullName evidence="2">AlNc14C358G10963 protein</fullName>
    </submittedName>
</protein>
<reference evidence="2" key="2">
    <citation type="submission" date="2011-02" db="EMBL/GenBank/DDBJ databases">
        <authorList>
            <person name="MacLean D."/>
        </authorList>
    </citation>
    <scope>NUCLEOTIDE SEQUENCE</scope>
</reference>
<sequence>MFGEVDMAAERSRLTGYLNCNGKQHVKLLIAAILPMDLRFRNEQIFKYEDVTAKDDPKKLWKMVLEKTAQFNEAYLANRYSRVDERLGKKNPEPRNVGKKGMTEAQDGKVKSYKGVQKVTSEPKKECWH</sequence>
<dbReference type="HOGENOM" id="CLU_1952837_0_0_1"/>
<organism evidence="2">
    <name type="scientific">Albugo laibachii Nc14</name>
    <dbReference type="NCBI Taxonomy" id="890382"/>
    <lineage>
        <taxon>Eukaryota</taxon>
        <taxon>Sar</taxon>
        <taxon>Stramenopiles</taxon>
        <taxon>Oomycota</taxon>
        <taxon>Peronosporomycetes</taxon>
        <taxon>Albuginales</taxon>
        <taxon>Albuginaceae</taxon>
        <taxon>Albugo</taxon>
    </lineage>
</organism>
<evidence type="ECO:0000313" key="2">
    <source>
        <dbReference type="EMBL" id="CCA26206.1"/>
    </source>
</evidence>
<proteinExistence type="predicted"/>
<dbReference type="EMBL" id="FR824403">
    <property type="protein sequence ID" value="CCA26206.1"/>
    <property type="molecule type" value="Genomic_DNA"/>
</dbReference>
<evidence type="ECO:0000256" key="1">
    <source>
        <dbReference type="SAM" id="MobiDB-lite"/>
    </source>
</evidence>